<keyword evidence="2" id="KW-1185">Reference proteome</keyword>
<dbReference type="InterPro" id="IPR029039">
    <property type="entry name" value="Flavoprotein-like_sf"/>
</dbReference>
<organism evidence="1 2">
    <name type="scientific">Protea cynaroides</name>
    <dbReference type="NCBI Taxonomy" id="273540"/>
    <lineage>
        <taxon>Eukaryota</taxon>
        <taxon>Viridiplantae</taxon>
        <taxon>Streptophyta</taxon>
        <taxon>Embryophyta</taxon>
        <taxon>Tracheophyta</taxon>
        <taxon>Spermatophyta</taxon>
        <taxon>Magnoliopsida</taxon>
        <taxon>Proteales</taxon>
        <taxon>Proteaceae</taxon>
        <taxon>Protea</taxon>
    </lineage>
</organism>
<evidence type="ECO:0000313" key="1">
    <source>
        <dbReference type="EMBL" id="KAJ4968953.1"/>
    </source>
</evidence>
<dbReference type="Proteomes" id="UP001141806">
    <property type="component" value="Unassembled WGS sequence"/>
</dbReference>
<protein>
    <submittedName>
        <fullName evidence="1">Uncharacterized protein</fullName>
    </submittedName>
</protein>
<sequence length="112" mass="12733">MKKKKKTLTHSYNLRRPLRTSPVKTLEISACIREQRQVQAIISELTLLNRYYSINGHAEKLAEEIKKGASSMDAVEAKLWQVYDVTKFLYDHSCGDEILLSTTGVKSSFVAI</sequence>
<dbReference type="Gene3D" id="3.40.50.360">
    <property type="match status" value="1"/>
</dbReference>
<name>A0A9Q0QR99_9MAGN</name>
<gene>
    <name evidence="1" type="ORF">NE237_015654</name>
</gene>
<accession>A0A9Q0QR99</accession>
<dbReference type="OrthoDB" id="1936205at2759"/>
<evidence type="ECO:0000313" key="2">
    <source>
        <dbReference type="Proteomes" id="UP001141806"/>
    </source>
</evidence>
<reference evidence="1" key="1">
    <citation type="journal article" date="2023" name="Plant J.">
        <title>The genome of the king protea, Protea cynaroides.</title>
        <authorList>
            <person name="Chang J."/>
            <person name="Duong T.A."/>
            <person name="Schoeman C."/>
            <person name="Ma X."/>
            <person name="Roodt D."/>
            <person name="Barker N."/>
            <person name="Li Z."/>
            <person name="Van de Peer Y."/>
            <person name="Mizrachi E."/>
        </authorList>
    </citation>
    <scope>NUCLEOTIDE SEQUENCE</scope>
    <source>
        <tissue evidence="1">Young leaves</tissue>
    </source>
</reference>
<dbReference type="AlphaFoldDB" id="A0A9Q0QR99"/>
<dbReference type="EMBL" id="JAMYWD010000006">
    <property type="protein sequence ID" value="KAJ4968953.1"/>
    <property type="molecule type" value="Genomic_DNA"/>
</dbReference>
<proteinExistence type="predicted"/>
<comment type="caution">
    <text evidence="1">The sequence shown here is derived from an EMBL/GenBank/DDBJ whole genome shotgun (WGS) entry which is preliminary data.</text>
</comment>